<dbReference type="Gene3D" id="2.40.320.10">
    <property type="entry name" value="Hypothetical Protein Pfu-838710-001"/>
    <property type="match status" value="1"/>
</dbReference>
<evidence type="ECO:0000259" key="1">
    <source>
        <dbReference type="PROSITE" id="PS51707"/>
    </source>
</evidence>
<protein>
    <recommendedName>
        <fullName evidence="1">CYTH domain-containing protein</fullName>
    </recommendedName>
</protein>
<dbReference type="Proteomes" id="UP000034795">
    <property type="component" value="Unassembled WGS sequence"/>
</dbReference>
<dbReference type="AlphaFoldDB" id="A0A0G1Q9B2"/>
<dbReference type="Pfam" id="PF01928">
    <property type="entry name" value="CYTH"/>
    <property type="match status" value="1"/>
</dbReference>
<dbReference type="SMART" id="SM01118">
    <property type="entry name" value="CYTH"/>
    <property type="match status" value="1"/>
</dbReference>
<dbReference type="GO" id="GO:0050333">
    <property type="term" value="F:thiamine triphosphate phosphatase activity"/>
    <property type="evidence" value="ECO:0007669"/>
    <property type="project" value="InterPro"/>
</dbReference>
<dbReference type="InterPro" id="IPR033469">
    <property type="entry name" value="CYTH-like_dom_sf"/>
</dbReference>
<dbReference type="STRING" id="1618994.UX57_C0004G0116"/>
<reference evidence="2 3" key="1">
    <citation type="journal article" date="2015" name="Nature">
        <title>rRNA introns, odd ribosomes, and small enigmatic genomes across a large radiation of phyla.</title>
        <authorList>
            <person name="Brown C.T."/>
            <person name="Hug L.A."/>
            <person name="Thomas B.C."/>
            <person name="Sharon I."/>
            <person name="Castelle C.J."/>
            <person name="Singh A."/>
            <person name="Wilkins M.J."/>
            <person name="Williams K.H."/>
            <person name="Banfield J.F."/>
        </authorList>
    </citation>
    <scope>NUCLEOTIDE SEQUENCE [LARGE SCALE GENOMIC DNA]</scope>
</reference>
<dbReference type="InterPro" id="IPR023577">
    <property type="entry name" value="CYTH_domain"/>
</dbReference>
<evidence type="ECO:0000313" key="3">
    <source>
        <dbReference type="Proteomes" id="UP000034795"/>
    </source>
</evidence>
<organism evidence="2 3">
    <name type="scientific">Candidatus Uhrbacteria bacterium GW2011_GWE2_46_68</name>
    <dbReference type="NCBI Taxonomy" id="1618994"/>
    <lineage>
        <taxon>Bacteria</taxon>
        <taxon>Candidatus Uhriibacteriota</taxon>
    </lineage>
</organism>
<dbReference type="SUPFAM" id="SSF55154">
    <property type="entry name" value="CYTH-like phosphatases"/>
    <property type="match status" value="1"/>
</dbReference>
<dbReference type="PROSITE" id="PS51707">
    <property type="entry name" value="CYTH"/>
    <property type="match status" value="1"/>
</dbReference>
<accession>A0A0G1Q9B2</accession>
<dbReference type="PANTHER" id="PTHR14586:SF1">
    <property type="entry name" value="THIAMINE-TRIPHOSPHATASE"/>
    <property type="match status" value="1"/>
</dbReference>
<feature type="domain" description="CYTH" evidence="1">
    <location>
        <begin position="62"/>
        <end position="244"/>
    </location>
</feature>
<dbReference type="GO" id="GO:0000287">
    <property type="term" value="F:magnesium ion binding"/>
    <property type="evidence" value="ECO:0007669"/>
    <property type="project" value="TreeGrafter"/>
</dbReference>
<proteinExistence type="predicted"/>
<sequence length="264" mass="30415">MDSIEFYNTYKRVPQPAALTTELPRNNSFFQRTWQKHNKEIYAVQGTNGHVTINPSLTISPMIEIEKKFHFTPEQEAKIIASATFLGEKIQTDTYYDTLDFVLTCKDIWLRNRNGRFEIKTPLHVLGNKMALTQYREIETDEETCEVLHLPPCTLTNEILAQAGYAPFSTITTTRKRYQDEPYSIDLDSCDLGDGHPYLVAEIEIMTEENQKEEAAKKLVDYAVGKGFSIDYIRGKLLEYLYRHSPEHYKALVDAGVIYVPTIE</sequence>
<gene>
    <name evidence="2" type="ORF">UX57_C0004G0116</name>
</gene>
<dbReference type="PANTHER" id="PTHR14586">
    <property type="entry name" value="THIAMINE-TRIPHOSPHATASE"/>
    <property type="match status" value="1"/>
</dbReference>
<name>A0A0G1Q9B2_9BACT</name>
<dbReference type="GO" id="GO:0042357">
    <property type="term" value="P:thiamine diphosphate metabolic process"/>
    <property type="evidence" value="ECO:0007669"/>
    <property type="project" value="TreeGrafter"/>
</dbReference>
<comment type="caution">
    <text evidence="2">The sequence shown here is derived from an EMBL/GenBank/DDBJ whole genome shotgun (WGS) entry which is preliminary data.</text>
</comment>
<dbReference type="EMBL" id="LCMS01000004">
    <property type="protein sequence ID" value="KKU41412.1"/>
    <property type="molecule type" value="Genomic_DNA"/>
</dbReference>
<dbReference type="InterPro" id="IPR039582">
    <property type="entry name" value="THTPA"/>
</dbReference>
<evidence type="ECO:0000313" key="2">
    <source>
        <dbReference type="EMBL" id="KKU41412.1"/>
    </source>
</evidence>